<name>A0A9D1LAR3_9CLOT</name>
<reference evidence="1" key="1">
    <citation type="submission" date="2020-10" db="EMBL/GenBank/DDBJ databases">
        <authorList>
            <person name="Gilroy R."/>
        </authorList>
    </citation>
    <scope>NUCLEOTIDE SEQUENCE</scope>
    <source>
        <strain evidence="1">CHK195-4489</strain>
    </source>
</reference>
<dbReference type="AlphaFoldDB" id="A0A9D1LAR3"/>
<dbReference type="NCBIfam" id="NF033436">
    <property type="entry name" value="SpoVM_broad"/>
    <property type="match status" value="1"/>
</dbReference>
<evidence type="ECO:0000313" key="1">
    <source>
        <dbReference type="EMBL" id="HIU29527.1"/>
    </source>
</evidence>
<dbReference type="EMBL" id="DVMM01000089">
    <property type="protein sequence ID" value="HIU29527.1"/>
    <property type="molecule type" value="Genomic_DNA"/>
</dbReference>
<comment type="caution">
    <text evidence="1">The sequence shown here is derived from an EMBL/GenBank/DDBJ whole genome shotgun (WGS) entry which is preliminary data.</text>
</comment>
<gene>
    <name evidence="1" type="primary">spoVM</name>
    <name evidence="1" type="ORF">IAD50_04425</name>
</gene>
<protein>
    <submittedName>
        <fullName evidence="1">Stage V sporulation protein SpoVM</fullName>
    </submittedName>
</protein>
<accession>A0A9D1LAR3</accession>
<dbReference type="Proteomes" id="UP000824089">
    <property type="component" value="Unassembled WGS sequence"/>
</dbReference>
<organism evidence="1 2">
    <name type="scientific">Candidatus Egerieisoma faecipullorum</name>
    <dbReference type="NCBI Taxonomy" id="2840963"/>
    <lineage>
        <taxon>Bacteria</taxon>
        <taxon>Bacillati</taxon>
        <taxon>Bacillota</taxon>
        <taxon>Clostridia</taxon>
        <taxon>Eubacteriales</taxon>
        <taxon>Clostridiaceae</taxon>
        <taxon>Clostridiaceae incertae sedis</taxon>
        <taxon>Candidatus Egerieisoma</taxon>
    </lineage>
</organism>
<reference evidence="1" key="2">
    <citation type="journal article" date="2021" name="PeerJ">
        <title>Extensive microbial diversity within the chicken gut microbiome revealed by metagenomics and culture.</title>
        <authorList>
            <person name="Gilroy R."/>
            <person name="Ravi A."/>
            <person name="Getino M."/>
            <person name="Pursley I."/>
            <person name="Horton D.L."/>
            <person name="Alikhan N.F."/>
            <person name="Baker D."/>
            <person name="Gharbi K."/>
            <person name="Hall N."/>
            <person name="Watson M."/>
            <person name="Adriaenssens E.M."/>
            <person name="Foster-Nyarko E."/>
            <person name="Jarju S."/>
            <person name="Secka A."/>
            <person name="Antonio M."/>
            <person name="Oren A."/>
            <person name="Chaudhuri R.R."/>
            <person name="La Ragione R."/>
            <person name="Hildebrand F."/>
            <person name="Pallen M.J."/>
        </authorList>
    </citation>
    <scope>NUCLEOTIDE SEQUENCE</scope>
    <source>
        <strain evidence="1">CHK195-4489</strain>
    </source>
</reference>
<sequence length="26" mass="2914">MKIVVIKPPKLISGLLRTAFGMKRTD</sequence>
<evidence type="ECO:0000313" key="2">
    <source>
        <dbReference type="Proteomes" id="UP000824089"/>
    </source>
</evidence>
<proteinExistence type="predicted"/>